<dbReference type="InterPro" id="IPR001123">
    <property type="entry name" value="LeuE-type"/>
</dbReference>
<feature type="transmembrane region" description="Helical" evidence="6">
    <location>
        <begin position="111"/>
        <end position="133"/>
    </location>
</feature>
<evidence type="ECO:0000256" key="3">
    <source>
        <dbReference type="ARBA" id="ARBA00022692"/>
    </source>
</evidence>
<evidence type="ECO:0000313" key="8">
    <source>
        <dbReference type="EMBL" id="MBN2965402.1"/>
    </source>
</evidence>
<evidence type="ECO:0000313" key="9">
    <source>
        <dbReference type="Proteomes" id="UP000703590"/>
    </source>
</evidence>
<keyword evidence="5 6" id="KW-0472">Membrane</keyword>
<keyword evidence="7" id="KW-0732">Signal</keyword>
<evidence type="ECO:0000256" key="2">
    <source>
        <dbReference type="ARBA" id="ARBA00022475"/>
    </source>
</evidence>
<feature type="signal peptide" evidence="7">
    <location>
        <begin position="1"/>
        <end position="17"/>
    </location>
</feature>
<feature type="transmembrane region" description="Helical" evidence="6">
    <location>
        <begin position="71"/>
        <end position="91"/>
    </location>
</feature>
<dbReference type="Pfam" id="PF01810">
    <property type="entry name" value="LysE"/>
    <property type="match status" value="1"/>
</dbReference>
<organism evidence="8 9">
    <name type="scientific">Sulfurospirillum tamanense</name>
    <dbReference type="NCBI Taxonomy" id="2813362"/>
    <lineage>
        <taxon>Bacteria</taxon>
        <taxon>Pseudomonadati</taxon>
        <taxon>Campylobacterota</taxon>
        <taxon>Epsilonproteobacteria</taxon>
        <taxon>Campylobacterales</taxon>
        <taxon>Sulfurospirillaceae</taxon>
        <taxon>Sulfurospirillum</taxon>
    </lineage>
</organism>
<evidence type="ECO:0000256" key="7">
    <source>
        <dbReference type="SAM" id="SignalP"/>
    </source>
</evidence>
<name>A0ABS2WUS1_9BACT</name>
<reference evidence="8 9" key="2">
    <citation type="submission" date="2021-02" db="EMBL/GenBank/DDBJ databases">
        <title>Sulfurospirillum tamanensis sp. nov.</title>
        <authorList>
            <person name="Frolova A."/>
            <person name="Merkel A."/>
            <person name="Slobodkin A."/>
        </authorList>
    </citation>
    <scope>NUCLEOTIDE SEQUENCE [LARGE SCALE GENOMIC DNA]</scope>
    <source>
        <strain evidence="8 9">T05b</strain>
    </source>
</reference>
<comment type="subcellular location">
    <subcellularLocation>
        <location evidence="1">Cell membrane</location>
        <topology evidence="1">Multi-pass membrane protein</topology>
    </subcellularLocation>
</comment>
<dbReference type="PANTHER" id="PTHR30086">
    <property type="entry name" value="ARGININE EXPORTER PROTEIN ARGO"/>
    <property type="match status" value="1"/>
</dbReference>
<protein>
    <submittedName>
        <fullName evidence="8">LysE family translocator</fullName>
    </submittedName>
</protein>
<comment type="caution">
    <text evidence="8">The sequence shown here is derived from an EMBL/GenBank/DDBJ whole genome shotgun (WGS) entry which is preliminary data.</text>
</comment>
<feature type="chain" id="PRO_5047289993" evidence="7">
    <location>
        <begin position="18"/>
        <end position="205"/>
    </location>
</feature>
<dbReference type="PIRSF" id="PIRSF006324">
    <property type="entry name" value="LeuE"/>
    <property type="match status" value="1"/>
</dbReference>
<dbReference type="Proteomes" id="UP000703590">
    <property type="component" value="Unassembled WGS sequence"/>
</dbReference>
<keyword evidence="4 6" id="KW-1133">Transmembrane helix</keyword>
<evidence type="ECO:0000256" key="6">
    <source>
        <dbReference type="SAM" id="Phobius"/>
    </source>
</evidence>
<feature type="transmembrane region" description="Helical" evidence="6">
    <location>
        <begin position="36"/>
        <end position="59"/>
    </location>
</feature>
<gene>
    <name evidence="8" type="ORF">JWV37_11470</name>
</gene>
<feature type="transmembrane region" description="Helical" evidence="6">
    <location>
        <begin position="145"/>
        <end position="167"/>
    </location>
</feature>
<proteinExistence type="predicted"/>
<keyword evidence="9" id="KW-1185">Reference proteome</keyword>
<dbReference type="EMBL" id="JAFHKK010000036">
    <property type="protein sequence ID" value="MBN2965402.1"/>
    <property type="molecule type" value="Genomic_DNA"/>
</dbReference>
<dbReference type="PANTHER" id="PTHR30086:SF20">
    <property type="entry name" value="ARGININE EXPORTER PROTEIN ARGO-RELATED"/>
    <property type="match status" value="1"/>
</dbReference>
<keyword evidence="3 6" id="KW-0812">Transmembrane</keyword>
<evidence type="ECO:0000256" key="5">
    <source>
        <dbReference type="ARBA" id="ARBA00023136"/>
    </source>
</evidence>
<accession>A0ABS2WUS1</accession>
<sequence>MTLMSALALAGAMALLAASPGPGVFAVTARALASGFTHGALLAFGCVLGDLVFLLMAVYGLSALASVMGEVFIAVKYLGGAYLIYLGVQILRSSAHARTLKGSSESALSASFVSGFFITLGNPKVILFYLSFLPTFMNLQALSGADVVLAATIVSVVLGTVLCAYAWMAHRAKALFTSPKALRRMDVGAGSAMVGAGGFLLLKPL</sequence>
<reference evidence="9" key="1">
    <citation type="submission" date="2021-02" db="EMBL/GenBank/DDBJ databases">
        <title>Sulfurospirillum tamanensis sp. nov.</title>
        <authorList>
            <person name="Merkel A.Y."/>
        </authorList>
    </citation>
    <scope>NUCLEOTIDE SEQUENCE [LARGE SCALE GENOMIC DNA]</scope>
    <source>
        <strain evidence="9">T05b</strain>
    </source>
</reference>
<evidence type="ECO:0000256" key="1">
    <source>
        <dbReference type="ARBA" id="ARBA00004651"/>
    </source>
</evidence>
<keyword evidence="2" id="KW-1003">Cell membrane</keyword>
<evidence type="ECO:0000256" key="4">
    <source>
        <dbReference type="ARBA" id="ARBA00022989"/>
    </source>
</evidence>
<dbReference type="RefSeq" id="WP_205459963.1">
    <property type="nucleotide sequence ID" value="NZ_JAFHKK010000036.1"/>
</dbReference>